<gene>
    <name evidence="2" type="ORF">EXIGLDRAFT_767641</name>
</gene>
<feature type="compositionally biased region" description="Low complexity" evidence="1">
    <location>
        <begin position="210"/>
        <end position="223"/>
    </location>
</feature>
<dbReference type="EMBL" id="KV425982">
    <property type="protein sequence ID" value="KZV93883.1"/>
    <property type="molecule type" value="Genomic_DNA"/>
</dbReference>
<reference evidence="2 3" key="1">
    <citation type="journal article" date="2016" name="Mol. Biol. Evol.">
        <title>Comparative Genomics of Early-Diverging Mushroom-Forming Fungi Provides Insights into the Origins of Lignocellulose Decay Capabilities.</title>
        <authorList>
            <person name="Nagy L.G."/>
            <person name="Riley R."/>
            <person name="Tritt A."/>
            <person name="Adam C."/>
            <person name="Daum C."/>
            <person name="Floudas D."/>
            <person name="Sun H."/>
            <person name="Yadav J.S."/>
            <person name="Pangilinan J."/>
            <person name="Larsson K.H."/>
            <person name="Matsuura K."/>
            <person name="Barry K."/>
            <person name="Labutti K."/>
            <person name="Kuo R."/>
            <person name="Ohm R.A."/>
            <person name="Bhattacharya S.S."/>
            <person name="Shirouzu T."/>
            <person name="Yoshinaga Y."/>
            <person name="Martin F.M."/>
            <person name="Grigoriev I.V."/>
            <person name="Hibbett D.S."/>
        </authorList>
    </citation>
    <scope>NUCLEOTIDE SEQUENCE [LARGE SCALE GENOMIC DNA]</scope>
    <source>
        <strain evidence="2 3">HHB12029</strain>
    </source>
</reference>
<dbReference type="Proteomes" id="UP000077266">
    <property type="component" value="Unassembled WGS sequence"/>
</dbReference>
<evidence type="ECO:0000313" key="3">
    <source>
        <dbReference type="Proteomes" id="UP000077266"/>
    </source>
</evidence>
<dbReference type="InParanoid" id="A0A165IUC0"/>
<keyword evidence="3" id="KW-1185">Reference proteome</keyword>
<dbReference type="OrthoDB" id="10545674at2759"/>
<organism evidence="2 3">
    <name type="scientific">Exidia glandulosa HHB12029</name>
    <dbReference type="NCBI Taxonomy" id="1314781"/>
    <lineage>
        <taxon>Eukaryota</taxon>
        <taxon>Fungi</taxon>
        <taxon>Dikarya</taxon>
        <taxon>Basidiomycota</taxon>
        <taxon>Agaricomycotina</taxon>
        <taxon>Agaricomycetes</taxon>
        <taxon>Auriculariales</taxon>
        <taxon>Exidiaceae</taxon>
        <taxon>Exidia</taxon>
    </lineage>
</organism>
<dbReference type="AlphaFoldDB" id="A0A165IUC0"/>
<accession>A0A165IUC0</accession>
<sequence>MPPVVHYHPAIANAPAAARDDAIWRCPPKDACSAKPCVHSSWPHDHEVFTQMREYQAAVRVVDLVNLYDRDTAFLKLFRGVYVELRGGMWKAVSPNGYLNLAKTHGFGFLDRISCLCLADPSVQPHAARARIRKDKQGVYWLSCHRAPKVVKGEYDFSNTCGMNIPLKFWRGVQPGVARMAVPPDAILLPMPSHPAATRVVRKAKPRQVTPSASTSTSASASPQVGQKRKRSQQQQPKRSRAFAASSVIDLTSP</sequence>
<feature type="region of interest" description="Disordered" evidence="1">
    <location>
        <begin position="198"/>
        <end position="254"/>
    </location>
</feature>
<name>A0A165IUC0_EXIGL</name>
<protein>
    <submittedName>
        <fullName evidence="2">Uncharacterized protein</fullName>
    </submittedName>
</protein>
<evidence type="ECO:0000256" key="1">
    <source>
        <dbReference type="SAM" id="MobiDB-lite"/>
    </source>
</evidence>
<proteinExistence type="predicted"/>
<evidence type="ECO:0000313" key="2">
    <source>
        <dbReference type="EMBL" id="KZV93883.1"/>
    </source>
</evidence>